<dbReference type="AlphaFoldDB" id="A0A183E0F8"/>
<proteinExistence type="predicted"/>
<name>A0A183E0F8_9BILA</name>
<accession>A0A183E0F8</accession>
<reference evidence="1" key="1">
    <citation type="submission" date="2016-06" db="UniProtKB">
        <authorList>
            <consortium name="WormBaseParasite"/>
        </authorList>
    </citation>
    <scope>IDENTIFICATION</scope>
</reference>
<dbReference type="WBParaSite" id="GPUH_0001446801-mRNA-1">
    <property type="protein sequence ID" value="GPUH_0001446801-mRNA-1"/>
    <property type="gene ID" value="GPUH_0001446801"/>
</dbReference>
<organism evidence="1">
    <name type="scientific">Gongylonema pulchrum</name>
    <dbReference type="NCBI Taxonomy" id="637853"/>
    <lineage>
        <taxon>Eukaryota</taxon>
        <taxon>Metazoa</taxon>
        <taxon>Ecdysozoa</taxon>
        <taxon>Nematoda</taxon>
        <taxon>Chromadorea</taxon>
        <taxon>Rhabditida</taxon>
        <taxon>Spirurina</taxon>
        <taxon>Spiruromorpha</taxon>
        <taxon>Spiruroidea</taxon>
        <taxon>Gongylonematidae</taxon>
        <taxon>Gongylonema</taxon>
    </lineage>
</organism>
<evidence type="ECO:0000313" key="1">
    <source>
        <dbReference type="WBParaSite" id="GPUH_0001446801-mRNA-1"/>
    </source>
</evidence>
<sequence length="112" mass="12520">LYYLKKQLTTSIHEELKEFHPFMTSIWNTVTSIAIGGPRMSATVNKVSNIFDSSDFDEETWLVQPPGLSSQSDTTHSSGRILEWLQGAAMNVDFQTRSALSRKLAIQAAKKS</sequence>
<protein>
    <submittedName>
        <fullName evidence="1">Avl9 domain-containing protein</fullName>
    </submittedName>
</protein>